<evidence type="ECO:0000313" key="4">
    <source>
        <dbReference type="Proteomes" id="UP001209878"/>
    </source>
</evidence>
<evidence type="ECO:0000259" key="2">
    <source>
        <dbReference type="Pfam" id="PF02114"/>
    </source>
</evidence>
<feature type="domain" description="Phosducin" evidence="2">
    <location>
        <begin position="32"/>
        <end position="205"/>
    </location>
</feature>
<dbReference type="EMBL" id="JAODUO010001010">
    <property type="protein sequence ID" value="KAK2171952.1"/>
    <property type="molecule type" value="Genomic_DNA"/>
</dbReference>
<proteinExistence type="inferred from homology"/>
<dbReference type="PANTHER" id="PTHR45809:SF3">
    <property type="entry name" value="VIRAL IAP-ASSOCIATED FACTOR HOMOLOG"/>
    <property type="match status" value="1"/>
</dbReference>
<dbReference type="GO" id="GO:0006457">
    <property type="term" value="P:protein folding"/>
    <property type="evidence" value="ECO:0007669"/>
    <property type="project" value="TreeGrafter"/>
</dbReference>
<dbReference type="AlphaFoldDB" id="A0AAD9NIW5"/>
<keyword evidence="4" id="KW-1185">Reference proteome</keyword>
<dbReference type="CDD" id="cd02988">
    <property type="entry name" value="Phd_like_VIAF"/>
    <property type="match status" value="1"/>
</dbReference>
<accession>A0AAD9NIW5</accession>
<dbReference type="Gene3D" id="3.40.30.10">
    <property type="entry name" value="Glutaredoxin"/>
    <property type="match status" value="1"/>
</dbReference>
<protein>
    <recommendedName>
        <fullName evidence="2">Phosducin domain-containing protein</fullName>
    </recommendedName>
</protein>
<dbReference type="Proteomes" id="UP001209878">
    <property type="component" value="Unassembled WGS sequence"/>
</dbReference>
<dbReference type="PANTHER" id="PTHR45809">
    <property type="entry name" value="VIRAL IAP-ASSOCIATED FACTOR HOMOLOG"/>
    <property type="match status" value="1"/>
</dbReference>
<dbReference type="InterPro" id="IPR051498">
    <property type="entry name" value="Phosducin-like_chap/apop_reg"/>
</dbReference>
<dbReference type="GO" id="GO:0005737">
    <property type="term" value="C:cytoplasm"/>
    <property type="evidence" value="ECO:0007669"/>
    <property type="project" value="TreeGrafter"/>
</dbReference>
<name>A0AAD9NIW5_RIDPI</name>
<dbReference type="InterPro" id="IPR024253">
    <property type="entry name" value="Phosducin_thioredoxin-like_dom"/>
</dbReference>
<dbReference type="SUPFAM" id="SSF52833">
    <property type="entry name" value="Thioredoxin-like"/>
    <property type="match status" value="1"/>
</dbReference>
<comment type="similarity">
    <text evidence="1">Belongs to the phosducin family.</text>
</comment>
<evidence type="ECO:0000313" key="3">
    <source>
        <dbReference type="EMBL" id="KAK2171952.1"/>
    </source>
</evidence>
<reference evidence="3" key="1">
    <citation type="journal article" date="2023" name="Mol. Biol. Evol.">
        <title>Third-Generation Sequencing Reveals the Adaptive Role of the Epigenome in Three Deep-Sea Polychaetes.</title>
        <authorList>
            <person name="Perez M."/>
            <person name="Aroh O."/>
            <person name="Sun Y."/>
            <person name="Lan Y."/>
            <person name="Juniper S.K."/>
            <person name="Young C.R."/>
            <person name="Angers B."/>
            <person name="Qian P.Y."/>
        </authorList>
    </citation>
    <scope>NUCLEOTIDE SEQUENCE</scope>
    <source>
        <strain evidence="3">R07B-5</strain>
    </source>
</reference>
<dbReference type="Pfam" id="PF02114">
    <property type="entry name" value="Phosducin"/>
    <property type="match status" value="1"/>
</dbReference>
<organism evidence="3 4">
    <name type="scientific">Ridgeia piscesae</name>
    <name type="common">Tubeworm</name>
    <dbReference type="NCBI Taxonomy" id="27915"/>
    <lineage>
        <taxon>Eukaryota</taxon>
        <taxon>Metazoa</taxon>
        <taxon>Spiralia</taxon>
        <taxon>Lophotrochozoa</taxon>
        <taxon>Annelida</taxon>
        <taxon>Polychaeta</taxon>
        <taxon>Sedentaria</taxon>
        <taxon>Canalipalpata</taxon>
        <taxon>Sabellida</taxon>
        <taxon>Siboglinidae</taxon>
        <taxon>Ridgeia</taxon>
    </lineage>
</organism>
<dbReference type="InterPro" id="IPR036249">
    <property type="entry name" value="Thioredoxin-like_sf"/>
</dbReference>
<sequence>MLSQDPNEDTQWNDVLRAKGIIPQKEVEVAEDDIINMVEQAVSKQSQGKSYDEMNLDELNDNEDDIDEEEQRIFEAYRRQRMAEVMEAQKKARYGEVREISREDYVREVNQAGEGIFVVLHIYKDGVPLCKLINNYLSELAQKFPCTKFLRSVASVCIPNYPDKNLPTIFIYREGEMKKQFIGPEEFGGLKLTRDELEWMLSQAGAVETTLEECPRKQVRDVMASSMFHSAAANDSDDDDDGY</sequence>
<evidence type="ECO:0000256" key="1">
    <source>
        <dbReference type="ARBA" id="ARBA00009686"/>
    </source>
</evidence>
<gene>
    <name evidence="3" type="ORF">NP493_1013g01013</name>
</gene>
<comment type="caution">
    <text evidence="3">The sequence shown here is derived from an EMBL/GenBank/DDBJ whole genome shotgun (WGS) entry which is preliminary data.</text>
</comment>